<comment type="caution">
    <text evidence="2">The sequence shown here is derived from an EMBL/GenBank/DDBJ whole genome shotgun (WGS) entry which is preliminary data.</text>
</comment>
<gene>
    <name evidence="2" type="ORF">M5K25_016570</name>
</gene>
<feature type="region of interest" description="Disordered" evidence="1">
    <location>
        <begin position="61"/>
        <end position="96"/>
    </location>
</feature>
<name>A0ABD0UK12_DENTH</name>
<evidence type="ECO:0000313" key="3">
    <source>
        <dbReference type="Proteomes" id="UP001552299"/>
    </source>
</evidence>
<proteinExistence type="predicted"/>
<reference evidence="2 3" key="1">
    <citation type="journal article" date="2024" name="Plant Biotechnol. J.">
        <title>Dendrobium thyrsiflorum genome and its molecular insights into genes involved in important horticultural traits.</title>
        <authorList>
            <person name="Chen B."/>
            <person name="Wang J.Y."/>
            <person name="Zheng P.J."/>
            <person name="Li K.L."/>
            <person name="Liang Y.M."/>
            <person name="Chen X.F."/>
            <person name="Zhang C."/>
            <person name="Zhao X."/>
            <person name="He X."/>
            <person name="Zhang G.Q."/>
            <person name="Liu Z.J."/>
            <person name="Xu Q."/>
        </authorList>
    </citation>
    <scope>NUCLEOTIDE SEQUENCE [LARGE SCALE GENOMIC DNA]</scope>
    <source>
        <strain evidence="2">GZMU011</strain>
    </source>
</reference>
<feature type="region of interest" description="Disordered" evidence="1">
    <location>
        <begin position="108"/>
        <end position="154"/>
    </location>
</feature>
<dbReference type="EMBL" id="JANQDX010000013">
    <property type="protein sequence ID" value="KAL0913135.1"/>
    <property type="molecule type" value="Genomic_DNA"/>
</dbReference>
<dbReference type="AlphaFoldDB" id="A0ABD0UK12"/>
<evidence type="ECO:0000313" key="2">
    <source>
        <dbReference type="EMBL" id="KAL0913135.1"/>
    </source>
</evidence>
<sequence length="324" mass="35466">MPPLELLSREDRSTRFERRVADFHEKERISITDVLNLKEEEGNLMKEAEKLETQMRFMQYETSKQTERAAKRAEAASRTGEAAKGGTGGAAEAAESLRTCEQLRRGNWAVQGGDEATRRSAEVTDSQRRGRLPTGQSGGGKGDEPSEPTKLFPTSAFGFLSTERRAEERKDGWSRSSFARCCWIPNLLSFDPNTPLFKLQLVELHAMSSSVENINQAVGFVGAPGFAAIAVATAKFVVAAAVVQPELTSADVSWPEFEGSAASATFVGKPAADMHLPASCPTSASSQQAAFQIHALLNVIYCWNYLALPYVLAEDFAEQWMNHP</sequence>
<evidence type="ECO:0000256" key="1">
    <source>
        <dbReference type="SAM" id="MobiDB-lite"/>
    </source>
</evidence>
<organism evidence="2 3">
    <name type="scientific">Dendrobium thyrsiflorum</name>
    <name type="common">Pinecone-like raceme dendrobium</name>
    <name type="synonym">Orchid</name>
    <dbReference type="NCBI Taxonomy" id="117978"/>
    <lineage>
        <taxon>Eukaryota</taxon>
        <taxon>Viridiplantae</taxon>
        <taxon>Streptophyta</taxon>
        <taxon>Embryophyta</taxon>
        <taxon>Tracheophyta</taxon>
        <taxon>Spermatophyta</taxon>
        <taxon>Magnoliopsida</taxon>
        <taxon>Liliopsida</taxon>
        <taxon>Asparagales</taxon>
        <taxon>Orchidaceae</taxon>
        <taxon>Epidendroideae</taxon>
        <taxon>Malaxideae</taxon>
        <taxon>Dendrobiinae</taxon>
        <taxon>Dendrobium</taxon>
    </lineage>
</organism>
<dbReference type="Proteomes" id="UP001552299">
    <property type="component" value="Unassembled WGS sequence"/>
</dbReference>
<accession>A0ABD0UK12</accession>
<keyword evidence="3" id="KW-1185">Reference proteome</keyword>
<feature type="compositionally biased region" description="Basic and acidic residues" evidence="1">
    <location>
        <begin position="64"/>
        <end position="75"/>
    </location>
</feature>
<protein>
    <submittedName>
        <fullName evidence="2">Uncharacterized protein</fullName>
    </submittedName>
</protein>
<feature type="compositionally biased region" description="Basic and acidic residues" evidence="1">
    <location>
        <begin position="115"/>
        <end position="128"/>
    </location>
</feature>